<name>A0A3A8ABF4_9HYPH</name>
<comment type="caution">
    <text evidence="2">The sequence shown here is derived from an EMBL/GenBank/DDBJ whole genome shotgun (WGS) entry which is preliminary data.</text>
</comment>
<dbReference type="SUPFAM" id="SSF46785">
    <property type="entry name" value="Winged helix' DNA-binding domain"/>
    <property type="match status" value="1"/>
</dbReference>
<dbReference type="InterPro" id="IPR036390">
    <property type="entry name" value="WH_DNA-bd_sf"/>
</dbReference>
<dbReference type="NCBIfam" id="TIGR00738">
    <property type="entry name" value="rrf2_super"/>
    <property type="match status" value="1"/>
</dbReference>
<protein>
    <submittedName>
        <fullName evidence="2">Rrf2 family transcriptional regulator</fullName>
    </submittedName>
</protein>
<dbReference type="EMBL" id="QFWV02000004">
    <property type="protein sequence ID" value="RKF07637.1"/>
    <property type="molecule type" value="Genomic_DNA"/>
</dbReference>
<dbReference type="PANTHER" id="PTHR33221:SF4">
    <property type="entry name" value="HTH-TYPE TRANSCRIPTIONAL REPRESSOR NSRR"/>
    <property type="match status" value="1"/>
</dbReference>
<dbReference type="InterPro" id="IPR036388">
    <property type="entry name" value="WH-like_DNA-bd_sf"/>
</dbReference>
<evidence type="ECO:0000256" key="1">
    <source>
        <dbReference type="ARBA" id="ARBA00023125"/>
    </source>
</evidence>
<proteinExistence type="predicted"/>
<keyword evidence="3" id="KW-1185">Reference proteome</keyword>
<organism evidence="2 3">
    <name type="scientific">Oceaniradius stylonematis</name>
    <dbReference type="NCBI Taxonomy" id="2184161"/>
    <lineage>
        <taxon>Bacteria</taxon>
        <taxon>Pseudomonadati</taxon>
        <taxon>Pseudomonadota</taxon>
        <taxon>Alphaproteobacteria</taxon>
        <taxon>Hyphomicrobiales</taxon>
        <taxon>Ahrensiaceae</taxon>
        <taxon>Oceaniradius</taxon>
    </lineage>
</organism>
<dbReference type="RefSeq" id="WP_109765558.1">
    <property type="nucleotide sequence ID" value="NZ_CP159474.1"/>
</dbReference>
<reference evidence="2 3" key="1">
    <citation type="journal article" date="2018" name="Int. J. Syst. Bacteriol.">
        <title>Oceaniradius stylonemae gen. nov., sp. nov., isolated from a red alga, Stylonema cornu-cervi.</title>
        <authorList>
            <person name="Jeong S."/>
        </authorList>
    </citation>
    <scope>NUCLEOTIDE SEQUENCE [LARGE SCALE GENOMIC DNA]</scope>
    <source>
        <strain evidence="2 3">StC1</strain>
    </source>
</reference>
<sequence>MRLTSFTDFGLRALMRMASEPDRAHSTAEIAAEFGISRHHLTKAVQALAAAGIVETRRGTGGGAVLASAPEQLRLGDIVAVLERKSALVECFQADGGACVITPSCRLKGILADARSRFLDDLNAHTLADCALSPRAPFSFPTLGDAR</sequence>
<dbReference type="Gene3D" id="1.10.10.10">
    <property type="entry name" value="Winged helix-like DNA-binding domain superfamily/Winged helix DNA-binding domain"/>
    <property type="match status" value="1"/>
</dbReference>
<dbReference type="GO" id="GO:0005829">
    <property type="term" value="C:cytosol"/>
    <property type="evidence" value="ECO:0007669"/>
    <property type="project" value="TreeGrafter"/>
</dbReference>
<keyword evidence="1" id="KW-0238">DNA-binding</keyword>
<dbReference type="PANTHER" id="PTHR33221">
    <property type="entry name" value="WINGED HELIX-TURN-HELIX TRANSCRIPTIONAL REGULATOR, RRF2 FAMILY"/>
    <property type="match status" value="1"/>
</dbReference>
<dbReference type="Pfam" id="PF02082">
    <property type="entry name" value="Rrf2"/>
    <property type="match status" value="1"/>
</dbReference>
<gene>
    <name evidence="2" type="ORF">DEM25_007685</name>
</gene>
<evidence type="ECO:0000313" key="3">
    <source>
        <dbReference type="Proteomes" id="UP000246132"/>
    </source>
</evidence>
<dbReference type="OrthoDB" id="9795923at2"/>
<dbReference type="InterPro" id="IPR000944">
    <property type="entry name" value="Tscrpt_reg_Rrf2"/>
</dbReference>
<dbReference type="GO" id="GO:0003700">
    <property type="term" value="F:DNA-binding transcription factor activity"/>
    <property type="evidence" value="ECO:0007669"/>
    <property type="project" value="TreeGrafter"/>
</dbReference>
<dbReference type="AlphaFoldDB" id="A0A3A8ABF4"/>
<accession>A0A3A8ABF4</accession>
<dbReference type="PROSITE" id="PS51197">
    <property type="entry name" value="HTH_RRF2_2"/>
    <property type="match status" value="1"/>
</dbReference>
<evidence type="ECO:0000313" key="2">
    <source>
        <dbReference type="EMBL" id="RKF07637.1"/>
    </source>
</evidence>
<dbReference type="GO" id="GO:0003677">
    <property type="term" value="F:DNA binding"/>
    <property type="evidence" value="ECO:0007669"/>
    <property type="project" value="UniProtKB-KW"/>
</dbReference>
<dbReference type="Proteomes" id="UP000246132">
    <property type="component" value="Unassembled WGS sequence"/>
</dbReference>